<name>A0ABR0KRR4_9PEZI</name>
<comment type="caution">
    <text evidence="1">The sequence shown here is derived from an EMBL/GenBank/DDBJ whole genome shotgun (WGS) entry which is preliminary data.</text>
</comment>
<keyword evidence="2" id="KW-1185">Reference proteome</keyword>
<gene>
    <name evidence="1" type="ORF">LTR16_006662</name>
</gene>
<dbReference type="EMBL" id="JAVRRA010025905">
    <property type="protein sequence ID" value="KAK5104849.1"/>
    <property type="molecule type" value="Genomic_DNA"/>
</dbReference>
<feature type="non-terminal residue" evidence="1">
    <location>
        <position position="55"/>
    </location>
</feature>
<evidence type="ECO:0000313" key="2">
    <source>
        <dbReference type="Proteomes" id="UP001357485"/>
    </source>
</evidence>
<dbReference type="Proteomes" id="UP001357485">
    <property type="component" value="Unassembled WGS sequence"/>
</dbReference>
<proteinExistence type="predicted"/>
<organism evidence="1 2">
    <name type="scientific">Cryomyces antarcticus</name>
    <dbReference type="NCBI Taxonomy" id="329879"/>
    <lineage>
        <taxon>Eukaryota</taxon>
        <taxon>Fungi</taxon>
        <taxon>Dikarya</taxon>
        <taxon>Ascomycota</taxon>
        <taxon>Pezizomycotina</taxon>
        <taxon>Dothideomycetes</taxon>
        <taxon>Dothideomycetes incertae sedis</taxon>
        <taxon>Cryomyces</taxon>
    </lineage>
</organism>
<sequence>MPSTDEITIAMTVTVAARVVARSMSRLVDMAEEFVVAEFQGWSNQKMTTVRLSTT</sequence>
<protein>
    <submittedName>
        <fullName evidence="1">Uncharacterized protein</fullName>
    </submittedName>
</protein>
<accession>A0ABR0KRR4</accession>
<evidence type="ECO:0000313" key="1">
    <source>
        <dbReference type="EMBL" id="KAK5104849.1"/>
    </source>
</evidence>
<reference evidence="1 2" key="1">
    <citation type="submission" date="2023-08" db="EMBL/GenBank/DDBJ databases">
        <title>Black Yeasts Isolated from many extreme environments.</title>
        <authorList>
            <person name="Coleine C."/>
            <person name="Stajich J.E."/>
            <person name="Selbmann L."/>
        </authorList>
    </citation>
    <scope>NUCLEOTIDE SEQUENCE [LARGE SCALE GENOMIC DNA]</scope>
    <source>
        <strain evidence="1 2">CCFEE 536</strain>
    </source>
</reference>